<dbReference type="Proteomes" id="UP001151079">
    <property type="component" value="Unassembled WGS sequence"/>
</dbReference>
<accession>A0A9X3C7A5</accession>
<dbReference type="EMBL" id="JAOZEW010000009">
    <property type="protein sequence ID" value="MCV9928048.1"/>
    <property type="molecule type" value="Genomic_DNA"/>
</dbReference>
<protein>
    <submittedName>
        <fullName evidence="2">Uncharacterized protein</fullName>
    </submittedName>
</protein>
<feature type="transmembrane region" description="Helical" evidence="1">
    <location>
        <begin position="128"/>
        <end position="148"/>
    </location>
</feature>
<evidence type="ECO:0000313" key="2">
    <source>
        <dbReference type="EMBL" id="MCV9928048.1"/>
    </source>
</evidence>
<keyword evidence="1" id="KW-1133">Transmembrane helix</keyword>
<evidence type="ECO:0000313" key="3">
    <source>
        <dbReference type="Proteomes" id="UP001151079"/>
    </source>
</evidence>
<sequence>MNSKFTLTGGARIGMANASYPFADLYVDKEVLKINASIVGNLMFQPKDIISIEPYTSIPIIGNGIKINHRIGNYNSKVIFWTFKDPSFVISEIRKTGFLENLNSIISAEDLEIIKNQNQGGFPLKKSAVIFFIVAWNLLFFLDVFPFATQEKPEGSPVGIGMNLAVGLIFASSILAIVSNSFRKLILNAGREFGDIKKFAYFIAFISGILFVVLTALNLNK</sequence>
<dbReference type="AlphaFoldDB" id="A0A9X3C7A5"/>
<feature type="transmembrane region" description="Helical" evidence="1">
    <location>
        <begin position="199"/>
        <end position="219"/>
    </location>
</feature>
<gene>
    <name evidence="2" type="ORF">OIU83_10315</name>
</gene>
<keyword evidence="3" id="KW-1185">Reference proteome</keyword>
<feature type="transmembrane region" description="Helical" evidence="1">
    <location>
        <begin position="160"/>
        <end position="178"/>
    </location>
</feature>
<keyword evidence="1" id="KW-0472">Membrane</keyword>
<keyword evidence="1" id="KW-0812">Transmembrane</keyword>
<evidence type="ECO:0000256" key="1">
    <source>
        <dbReference type="SAM" id="Phobius"/>
    </source>
</evidence>
<name>A0A9X3C7A5_9FLAO</name>
<proteinExistence type="predicted"/>
<reference evidence="2" key="1">
    <citation type="submission" date="2022-10" db="EMBL/GenBank/DDBJ databases">
        <title>Two novel species of Flavobacterium.</title>
        <authorList>
            <person name="Liu Q."/>
            <person name="Xin Y.-H."/>
        </authorList>
    </citation>
    <scope>NUCLEOTIDE SEQUENCE</scope>
    <source>
        <strain evidence="2">LS1R49</strain>
    </source>
</reference>
<organism evidence="2 3">
    <name type="scientific">Flavobacterium shii</name>
    <dbReference type="NCBI Taxonomy" id="2987687"/>
    <lineage>
        <taxon>Bacteria</taxon>
        <taxon>Pseudomonadati</taxon>
        <taxon>Bacteroidota</taxon>
        <taxon>Flavobacteriia</taxon>
        <taxon>Flavobacteriales</taxon>
        <taxon>Flavobacteriaceae</taxon>
        <taxon>Flavobacterium</taxon>
    </lineage>
</organism>
<dbReference type="RefSeq" id="WP_264206175.1">
    <property type="nucleotide sequence ID" value="NZ_JAOZEW010000009.1"/>
</dbReference>
<comment type="caution">
    <text evidence="2">The sequence shown here is derived from an EMBL/GenBank/DDBJ whole genome shotgun (WGS) entry which is preliminary data.</text>
</comment>